<evidence type="ECO:0000313" key="2">
    <source>
        <dbReference type="EMBL" id="CAB3959987.1"/>
    </source>
</evidence>
<gene>
    <name evidence="2" type="ORF">LMG7053_06093</name>
</gene>
<evidence type="ECO:0000256" key="1">
    <source>
        <dbReference type="SAM" id="MobiDB-lite"/>
    </source>
</evidence>
<evidence type="ECO:0008006" key="4">
    <source>
        <dbReference type="Google" id="ProtNLM"/>
    </source>
</evidence>
<sequence length="257" mass="28124">MTEIIDAPAREVAPRPEPNPGHLPALAANSPMGMMLAAVQQGATLEQVEKMMDLQERWAKAEAKKAYDEAFANFKAEAVKIIKGKDVTDGPLKGKAYAELHDVVNAVTPALSKHGLSSSWKLTRDEKDWMEVTCYLRHVGGHEESVSMGGPPDAGGAKNAIQARASTKTYLERYTLKAITGLSEQKDDNDGNGAAHAAEDLRDEWISKLAHTETLDAAARVWQEGCQAIEKFNNLAVYSAFKKAYADKRAMLKQEEK</sequence>
<proteinExistence type="predicted"/>
<dbReference type="InterPro" id="IPR007499">
    <property type="entry name" value="ERF_bacteria_virus"/>
</dbReference>
<feature type="region of interest" description="Disordered" evidence="1">
    <location>
        <begin position="1"/>
        <end position="24"/>
    </location>
</feature>
<dbReference type="Pfam" id="PF04404">
    <property type="entry name" value="ERF"/>
    <property type="match status" value="1"/>
</dbReference>
<dbReference type="Proteomes" id="UP000494161">
    <property type="component" value="Unassembled WGS sequence"/>
</dbReference>
<accession>A0ABM8M5V5</accession>
<organism evidence="2 3">
    <name type="scientific">Achromobacter ruhlandii</name>
    <dbReference type="NCBI Taxonomy" id="72557"/>
    <lineage>
        <taxon>Bacteria</taxon>
        <taxon>Pseudomonadati</taxon>
        <taxon>Pseudomonadota</taxon>
        <taxon>Betaproteobacteria</taxon>
        <taxon>Burkholderiales</taxon>
        <taxon>Alcaligenaceae</taxon>
        <taxon>Achromobacter</taxon>
    </lineage>
</organism>
<protein>
    <recommendedName>
        <fullName evidence="4">Single-stranded DNA-binding protein</fullName>
    </recommendedName>
</protein>
<evidence type="ECO:0000313" key="3">
    <source>
        <dbReference type="Proteomes" id="UP000494161"/>
    </source>
</evidence>
<dbReference type="EMBL" id="CADILJ010000150">
    <property type="protein sequence ID" value="CAB3959987.1"/>
    <property type="molecule type" value="Genomic_DNA"/>
</dbReference>
<comment type="caution">
    <text evidence="2">The sequence shown here is derived from an EMBL/GenBank/DDBJ whole genome shotgun (WGS) entry which is preliminary data.</text>
</comment>
<keyword evidence="3" id="KW-1185">Reference proteome</keyword>
<reference evidence="2 3" key="1">
    <citation type="submission" date="2020-04" db="EMBL/GenBank/DDBJ databases">
        <authorList>
            <person name="De Canck E."/>
        </authorList>
    </citation>
    <scope>NUCLEOTIDE SEQUENCE [LARGE SCALE GENOMIC DNA]</scope>
    <source>
        <strain evidence="2 3">LMG 7053</strain>
    </source>
</reference>
<dbReference type="RefSeq" id="WP_217482096.1">
    <property type="nucleotide sequence ID" value="NZ_CADILJ010000150.1"/>
</dbReference>
<name>A0ABM8M5V5_9BURK</name>